<dbReference type="PANTHER" id="PTHR48081">
    <property type="entry name" value="AB HYDROLASE SUPERFAMILY PROTEIN C4A8.06C"/>
    <property type="match status" value="1"/>
</dbReference>
<dbReference type="PANTHER" id="PTHR48081:SF8">
    <property type="entry name" value="ALPHA_BETA HYDROLASE FOLD-3 DOMAIN-CONTAINING PROTEIN-RELATED"/>
    <property type="match status" value="1"/>
</dbReference>
<evidence type="ECO:0000313" key="5">
    <source>
        <dbReference type="EMBL" id="RBA11278.1"/>
    </source>
</evidence>
<gene>
    <name evidence="5" type="ORF">FPRO05_04451</name>
</gene>
<feature type="region of interest" description="Disordered" evidence="2">
    <location>
        <begin position="343"/>
        <end position="363"/>
    </location>
</feature>
<organism evidence="5 6">
    <name type="scientific">Gibberella intermedia</name>
    <name type="common">Bulb rot disease fungus</name>
    <name type="synonym">Fusarium proliferatum</name>
    <dbReference type="NCBI Taxonomy" id="948311"/>
    <lineage>
        <taxon>Eukaryota</taxon>
        <taxon>Fungi</taxon>
        <taxon>Dikarya</taxon>
        <taxon>Ascomycota</taxon>
        <taxon>Pezizomycotina</taxon>
        <taxon>Sordariomycetes</taxon>
        <taxon>Hypocreomycetidae</taxon>
        <taxon>Hypocreales</taxon>
        <taxon>Nectriaceae</taxon>
        <taxon>Fusarium</taxon>
        <taxon>Fusarium fujikuroi species complex</taxon>
    </lineage>
</organism>
<keyword evidence="3" id="KW-1133">Transmembrane helix</keyword>
<feature type="compositionally biased region" description="Low complexity" evidence="2">
    <location>
        <begin position="277"/>
        <end position="291"/>
    </location>
</feature>
<proteinExistence type="predicted"/>
<feature type="domain" description="Alpha/beta hydrolase fold-3" evidence="4">
    <location>
        <begin position="388"/>
        <end position="603"/>
    </location>
</feature>
<reference evidence="5 6" key="1">
    <citation type="submission" date="2017-12" db="EMBL/GenBank/DDBJ databases">
        <title>Genome sequence of the mycotoxigenic crop pathogen Fusarium proliferatum, strain ITEM 2341 from Date Palm.</title>
        <authorList>
            <person name="Almiman B.F."/>
            <person name="Shittu T.A."/>
            <person name="Muthumeenakshi S."/>
            <person name="Baroncelli R."/>
            <person name="Sreenivasaprasada S."/>
        </authorList>
    </citation>
    <scope>NUCLEOTIDE SEQUENCE [LARGE SCALE GENOMIC DNA]</scope>
    <source>
        <strain evidence="5 6">ITEM 2341</strain>
    </source>
</reference>
<dbReference type="GO" id="GO:0016787">
    <property type="term" value="F:hydrolase activity"/>
    <property type="evidence" value="ECO:0007669"/>
    <property type="project" value="UniProtKB-KW"/>
</dbReference>
<comment type="caution">
    <text evidence="5">The sequence shown here is derived from an EMBL/GenBank/DDBJ whole genome shotgun (WGS) entry which is preliminary data.</text>
</comment>
<dbReference type="AlphaFoldDB" id="A0A365MS86"/>
<sequence>MVITTTIGGERTTYKTTAVTVETPTAPTALPTVNAGEDNDQAVLKYFPSSIPKVSPTTSSDDNNGDKGGLSTGALAGIIAGSVAFLIIVLVAAFIIIRHLNKVVAAVATPKTSDKSNGSNSQSRQTREYKTADSAVDELSIDPLIHPSLIPPRPRNPGPDSAATSPFGLASADHSSNEPTPGGNGYHAVPGSGNTSRHASFDAMGNRDDYFSGVAAGEQHRMSHISRLTGSTRNRSSTDSHGTYTHVRHYSNASEGSDGSPGVMVGAHPTAELEATPYVPELPSSPSSVVFPRDERRRSSGSISSVPSRPPVAQRQSGGPRIRSDSLGQSNLSIVNEEMHGFYGPSEHLVGQTDSHRPGTRGSGRSVRALIFKAAGVGKGRALRPLHVNFHAGAFMGGLPEGHAYFDQLVSEQTGAVVVDVDYRVAPEHAFPAAVDDADATIKWLQENAEERWGADPTLMTTSGFSAGGNLAFAVTQQKSCQAPSPTSIKAIATFYAVLDFRLSPWEKPHPDNMPKNDPAKVFLPLFDAYAAPARAKHSKDPRLSPVLSQKESLPKRILLVVPGIDILVAEQTEFAERINNEDGSREVQRVEILHEKDLFHGYLEVPDIVVKRDIKHRAYDKAIQVFKETHREYDWTWNA</sequence>
<feature type="region of interest" description="Disordered" evidence="2">
    <location>
        <begin position="223"/>
        <end position="244"/>
    </location>
</feature>
<dbReference type="SUPFAM" id="SSF53474">
    <property type="entry name" value="alpha/beta-Hydrolases"/>
    <property type="match status" value="1"/>
</dbReference>
<protein>
    <recommendedName>
        <fullName evidence="4">Alpha/beta hydrolase fold-3 domain-containing protein</fullName>
    </recommendedName>
</protein>
<dbReference type="InterPro" id="IPR013094">
    <property type="entry name" value="AB_hydrolase_3"/>
</dbReference>
<evidence type="ECO:0000256" key="1">
    <source>
        <dbReference type="ARBA" id="ARBA00022801"/>
    </source>
</evidence>
<name>A0A365MS86_GIBIN</name>
<keyword evidence="3" id="KW-0472">Membrane</keyword>
<evidence type="ECO:0000259" key="4">
    <source>
        <dbReference type="Pfam" id="PF07859"/>
    </source>
</evidence>
<feature type="compositionally biased region" description="Polar residues" evidence="2">
    <location>
        <begin position="226"/>
        <end position="243"/>
    </location>
</feature>
<keyword evidence="1" id="KW-0378">Hydrolase</keyword>
<feature type="transmembrane region" description="Helical" evidence="3">
    <location>
        <begin position="74"/>
        <end position="97"/>
    </location>
</feature>
<dbReference type="InterPro" id="IPR029058">
    <property type="entry name" value="AB_hydrolase_fold"/>
</dbReference>
<accession>A0A365MS86</accession>
<dbReference type="Proteomes" id="UP000251714">
    <property type="component" value="Unassembled WGS sequence"/>
</dbReference>
<evidence type="ECO:0000313" key="6">
    <source>
        <dbReference type="Proteomes" id="UP000251714"/>
    </source>
</evidence>
<dbReference type="InterPro" id="IPR050300">
    <property type="entry name" value="GDXG_lipolytic_enzyme"/>
</dbReference>
<feature type="region of interest" description="Disordered" evidence="2">
    <location>
        <begin position="276"/>
        <end position="327"/>
    </location>
</feature>
<feature type="compositionally biased region" description="Polar residues" evidence="2">
    <location>
        <begin position="115"/>
        <end position="124"/>
    </location>
</feature>
<dbReference type="EMBL" id="PKMI01000050">
    <property type="protein sequence ID" value="RBA11278.1"/>
    <property type="molecule type" value="Genomic_DNA"/>
</dbReference>
<dbReference type="Pfam" id="PF07859">
    <property type="entry name" value="Abhydrolase_3"/>
    <property type="match status" value="1"/>
</dbReference>
<keyword evidence="3" id="KW-0812">Transmembrane</keyword>
<feature type="region of interest" description="Disordered" evidence="2">
    <location>
        <begin position="110"/>
        <end position="201"/>
    </location>
</feature>
<dbReference type="Gene3D" id="3.40.50.1820">
    <property type="entry name" value="alpha/beta hydrolase"/>
    <property type="match status" value="1"/>
</dbReference>
<evidence type="ECO:0000256" key="2">
    <source>
        <dbReference type="SAM" id="MobiDB-lite"/>
    </source>
</evidence>
<evidence type="ECO:0000256" key="3">
    <source>
        <dbReference type="SAM" id="Phobius"/>
    </source>
</evidence>